<organism evidence="2 3">
    <name type="scientific">Haladaptatus litoreus</name>
    <dbReference type="NCBI Taxonomy" id="553468"/>
    <lineage>
        <taxon>Archaea</taxon>
        <taxon>Methanobacteriati</taxon>
        <taxon>Methanobacteriota</taxon>
        <taxon>Stenosarchaea group</taxon>
        <taxon>Halobacteria</taxon>
        <taxon>Halobacteriales</taxon>
        <taxon>Haladaptataceae</taxon>
        <taxon>Haladaptatus</taxon>
    </lineage>
</organism>
<dbReference type="Proteomes" id="UP000186914">
    <property type="component" value="Unassembled WGS sequence"/>
</dbReference>
<accession>A0A1N7E3K1</accession>
<evidence type="ECO:0000256" key="1">
    <source>
        <dbReference type="SAM" id="Phobius"/>
    </source>
</evidence>
<dbReference type="EMBL" id="FTNO01000005">
    <property type="protein sequence ID" value="SIR82606.1"/>
    <property type="molecule type" value="Genomic_DNA"/>
</dbReference>
<feature type="transmembrane region" description="Helical" evidence="1">
    <location>
        <begin position="20"/>
        <end position="38"/>
    </location>
</feature>
<keyword evidence="1" id="KW-0472">Membrane</keyword>
<keyword evidence="1" id="KW-1133">Transmembrane helix</keyword>
<sequence length="107" mass="11400">MLAYVLNVFVGLFPYPQPLHTPIALVQFVLIPVGLLIFGVGSVLRGASRLGGIAVALGIVAVVSNLWLFSIISAGSEAIALPELAVVLPLDSWAAMMIWRQYRGKLA</sequence>
<gene>
    <name evidence="2" type="ORF">SAMN05421858_3986</name>
</gene>
<evidence type="ECO:0000313" key="2">
    <source>
        <dbReference type="EMBL" id="SIR82606.1"/>
    </source>
</evidence>
<feature type="transmembrane region" description="Helical" evidence="1">
    <location>
        <begin position="50"/>
        <end position="72"/>
    </location>
</feature>
<keyword evidence="1" id="KW-0812">Transmembrane</keyword>
<keyword evidence="3" id="KW-1185">Reference proteome</keyword>
<dbReference type="AlphaFoldDB" id="A0A1N7E3K1"/>
<protein>
    <submittedName>
        <fullName evidence="2">Uncharacterized protein</fullName>
    </submittedName>
</protein>
<proteinExistence type="predicted"/>
<name>A0A1N7E3K1_9EURY</name>
<evidence type="ECO:0000313" key="3">
    <source>
        <dbReference type="Proteomes" id="UP000186914"/>
    </source>
</evidence>
<reference evidence="3" key="1">
    <citation type="submission" date="2017-01" db="EMBL/GenBank/DDBJ databases">
        <authorList>
            <person name="Varghese N."/>
            <person name="Submissions S."/>
        </authorList>
    </citation>
    <scope>NUCLEOTIDE SEQUENCE [LARGE SCALE GENOMIC DNA]</scope>
    <source>
        <strain evidence="3">CGMCC 1.7737</strain>
    </source>
</reference>